<dbReference type="EMBL" id="BMAT01001959">
    <property type="protein sequence ID" value="GFR96063.1"/>
    <property type="molecule type" value="Genomic_DNA"/>
</dbReference>
<name>A0AAV4HG88_9GAST</name>
<dbReference type="Proteomes" id="UP000762676">
    <property type="component" value="Unassembled WGS sequence"/>
</dbReference>
<feature type="compositionally biased region" description="Low complexity" evidence="1">
    <location>
        <begin position="188"/>
        <end position="197"/>
    </location>
</feature>
<feature type="region of interest" description="Disordered" evidence="1">
    <location>
        <begin position="87"/>
        <end position="323"/>
    </location>
</feature>
<feature type="compositionally biased region" description="Basic and acidic residues" evidence="1">
    <location>
        <begin position="257"/>
        <end position="268"/>
    </location>
</feature>
<feature type="compositionally biased region" description="Low complexity" evidence="1">
    <location>
        <begin position="98"/>
        <end position="110"/>
    </location>
</feature>
<feature type="region of interest" description="Disordered" evidence="1">
    <location>
        <begin position="418"/>
        <end position="475"/>
    </location>
</feature>
<dbReference type="AlphaFoldDB" id="A0AAV4HG88"/>
<comment type="caution">
    <text evidence="2">The sequence shown here is derived from an EMBL/GenBank/DDBJ whole genome shotgun (WGS) entry which is preliminary data.</text>
</comment>
<reference evidence="2 3" key="1">
    <citation type="journal article" date="2021" name="Elife">
        <title>Chloroplast acquisition without the gene transfer in kleptoplastic sea slugs, Plakobranchus ocellatus.</title>
        <authorList>
            <person name="Maeda T."/>
            <person name="Takahashi S."/>
            <person name="Yoshida T."/>
            <person name="Shimamura S."/>
            <person name="Takaki Y."/>
            <person name="Nagai Y."/>
            <person name="Toyoda A."/>
            <person name="Suzuki Y."/>
            <person name="Arimoto A."/>
            <person name="Ishii H."/>
            <person name="Satoh N."/>
            <person name="Nishiyama T."/>
            <person name="Hasebe M."/>
            <person name="Maruyama T."/>
            <person name="Minagawa J."/>
            <person name="Obokata J."/>
            <person name="Shigenobu S."/>
        </authorList>
    </citation>
    <scope>NUCLEOTIDE SEQUENCE [LARGE SCALE GENOMIC DNA]</scope>
</reference>
<sequence>FRENLLMTAIRYDQKEMAEFLLDNGVDHTYSTSIVGMRETARGKVLERYQLTCRQMAYDKGMYDTVDLIDSLQGQLFPFIRLPERMPRFRRPRPPTPSELESGSGHSSEGADISSEGEMAAEDNAGKDNYEKQQTKKKRKKKNSGNGSVDGKLIGPEGSGIDEEDGDGDRGKTPGAGSAVDVDSGHHSLASSKLKMALLREHDRLMEKEEKEEEEQQKKERSEESSSNQRQKLRKARGSASSAAQENVGSVISRTQNEGKSETLKEGEGSGDEERDGTRDEGYGGSASFHSGLPGQQSHQIMSPDPVRPWDKAPKNRIRSTKSALTVRKSLHQRFGRRILSGSSMPLHHSESGYSSSLPLKFEMAPREDISNSPLHWKKVSTVGSYARESRQWHQAQTNESQDTLCLPASVQISEFKLGSPPAQDIPHRSSTASKAAVLPKSITKSSSATANAGATSSGFGRLSTSSSSSSTSLSAGASAANTLETSSCVSHPHYRPGSTPVAGYMRATRSTANKCRLTPRFASSYGALDFQAKIGSGKVATTWKPSQLIGSSNQGIDNITLAVAKMSTQMIYSDAPLAPRVVPKKTTIPAVASAIGEHQKRNQSAISYRS</sequence>
<feature type="compositionally biased region" description="Low complexity" evidence="1">
    <location>
        <begin position="446"/>
        <end position="475"/>
    </location>
</feature>
<protein>
    <submittedName>
        <fullName evidence="2">Uncharacterized protein</fullName>
    </submittedName>
</protein>
<accession>A0AAV4HG88</accession>
<gene>
    <name evidence="2" type="ORF">ElyMa_000958700</name>
</gene>
<evidence type="ECO:0000313" key="2">
    <source>
        <dbReference type="EMBL" id="GFR96063.1"/>
    </source>
</evidence>
<feature type="compositionally biased region" description="Basic and acidic residues" evidence="1">
    <location>
        <begin position="124"/>
        <end position="134"/>
    </location>
</feature>
<feature type="compositionally biased region" description="Polar residues" evidence="1">
    <location>
        <begin position="239"/>
        <end position="256"/>
    </location>
</feature>
<organism evidence="2 3">
    <name type="scientific">Elysia marginata</name>
    <dbReference type="NCBI Taxonomy" id="1093978"/>
    <lineage>
        <taxon>Eukaryota</taxon>
        <taxon>Metazoa</taxon>
        <taxon>Spiralia</taxon>
        <taxon>Lophotrochozoa</taxon>
        <taxon>Mollusca</taxon>
        <taxon>Gastropoda</taxon>
        <taxon>Heterobranchia</taxon>
        <taxon>Euthyneura</taxon>
        <taxon>Panpulmonata</taxon>
        <taxon>Sacoglossa</taxon>
        <taxon>Placobranchoidea</taxon>
        <taxon>Plakobranchidae</taxon>
        <taxon>Elysia</taxon>
    </lineage>
</organism>
<proteinExistence type="predicted"/>
<evidence type="ECO:0000313" key="3">
    <source>
        <dbReference type="Proteomes" id="UP000762676"/>
    </source>
</evidence>
<feature type="compositionally biased region" description="Basic and acidic residues" evidence="1">
    <location>
        <begin position="198"/>
        <end position="209"/>
    </location>
</feature>
<evidence type="ECO:0000256" key="1">
    <source>
        <dbReference type="SAM" id="MobiDB-lite"/>
    </source>
</evidence>
<keyword evidence="3" id="KW-1185">Reference proteome</keyword>
<feature type="non-terminal residue" evidence="2">
    <location>
        <position position="1"/>
    </location>
</feature>